<dbReference type="AlphaFoldDB" id="A0A9W9FBB7"/>
<feature type="transmembrane region" description="Helical" evidence="6">
    <location>
        <begin position="243"/>
        <end position="270"/>
    </location>
</feature>
<comment type="similarity">
    <text evidence="5">Belongs to the SAT4 family.</text>
</comment>
<gene>
    <name evidence="8" type="ORF">N7456_007610</name>
</gene>
<name>A0A9W9FBB7_9EURO</name>
<keyword evidence="3 6" id="KW-1133">Transmembrane helix</keyword>
<evidence type="ECO:0000256" key="5">
    <source>
        <dbReference type="ARBA" id="ARBA00038359"/>
    </source>
</evidence>
<proteinExistence type="inferred from homology"/>
<evidence type="ECO:0000259" key="7">
    <source>
        <dbReference type="Pfam" id="PF20684"/>
    </source>
</evidence>
<dbReference type="InterPro" id="IPR052337">
    <property type="entry name" value="SAT4-like"/>
</dbReference>
<keyword evidence="4 6" id="KW-0472">Membrane</keyword>
<dbReference type="EMBL" id="JAPQKH010000005">
    <property type="protein sequence ID" value="KAJ5096889.1"/>
    <property type="molecule type" value="Genomic_DNA"/>
</dbReference>
<reference evidence="8" key="1">
    <citation type="submission" date="2022-11" db="EMBL/GenBank/DDBJ databases">
        <authorList>
            <person name="Petersen C."/>
        </authorList>
    </citation>
    <scope>NUCLEOTIDE SEQUENCE</scope>
    <source>
        <strain evidence="8">IBT 30069</strain>
    </source>
</reference>
<evidence type="ECO:0000256" key="2">
    <source>
        <dbReference type="ARBA" id="ARBA00022692"/>
    </source>
</evidence>
<sequence>MASQQYSEAYLAQDRGNAAEIGMYVVTALSTIVVLVRLYARGFLIRELGWDDYIIVASQLFAWADMVLSLMTVRYGAGEHLMALVTDPAKMVKMYKWLVAAQMVYFATLWLCRVSGLAFYSRLNPMPRFQLYMRLAFAFMTAVWISQALIIGLQCIPLKALWDSSINGKCMTSTQVFLATSVMTIICDSLILVLPVKIVWKLQVSLGKKITLLLIFCFGIFAIVTSILRMVAMIVALDHPDDITWYFSVVMAWSTAEIAAMIIALSLPALRGLFGFFKQSRSTHQSNSHTTGSIGLTSVPQPKHRIYDGSEIHQNAVDVDTQRGSSQEALWDTKDAHNIRIMDTVDVDVDDVHLGRQS</sequence>
<organism evidence="8 9">
    <name type="scientific">Penicillium angulare</name>
    <dbReference type="NCBI Taxonomy" id="116970"/>
    <lineage>
        <taxon>Eukaryota</taxon>
        <taxon>Fungi</taxon>
        <taxon>Dikarya</taxon>
        <taxon>Ascomycota</taxon>
        <taxon>Pezizomycotina</taxon>
        <taxon>Eurotiomycetes</taxon>
        <taxon>Eurotiomycetidae</taxon>
        <taxon>Eurotiales</taxon>
        <taxon>Aspergillaceae</taxon>
        <taxon>Penicillium</taxon>
    </lineage>
</organism>
<feature type="transmembrane region" description="Helical" evidence="6">
    <location>
        <begin position="52"/>
        <end position="77"/>
    </location>
</feature>
<dbReference type="InterPro" id="IPR049326">
    <property type="entry name" value="Rhodopsin_dom_fungi"/>
</dbReference>
<evidence type="ECO:0000256" key="4">
    <source>
        <dbReference type="ARBA" id="ARBA00023136"/>
    </source>
</evidence>
<evidence type="ECO:0000313" key="9">
    <source>
        <dbReference type="Proteomes" id="UP001149165"/>
    </source>
</evidence>
<protein>
    <recommendedName>
        <fullName evidence="7">Rhodopsin domain-containing protein</fullName>
    </recommendedName>
</protein>
<dbReference type="Proteomes" id="UP001149165">
    <property type="component" value="Unassembled WGS sequence"/>
</dbReference>
<feature type="transmembrane region" description="Helical" evidence="6">
    <location>
        <begin position="176"/>
        <end position="200"/>
    </location>
</feature>
<evidence type="ECO:0000313" key="8">
    <source>
        <dbReference type="EMBL" id="KAJ5096889.1"/>
    </source>
</evidence>
<feature type="domain" description="Rhodopsin" evidence="7">
    <location>
        <begin position="36"/>
        <end position="274"/>
    </location>
</feature>
<evidence type="ECO:0000256" key="3">
    <source>
        <dbReference type="ARBA" id="ARBA00022989"/>
    </source>
</evidence>
<feature type="transmembrane region" description="Helical" evidence="6">
    <location>
        <begin position="21"/>
        <end position="40"/>
    </location>
</feature>
<comment type="subcellular location">
    <subcellularLocation>
        <location evidence="1">Membrane</location>
        <topology evidence="1">Multi-pass membrane protein</topology>
    </subcellularLocation>
</comment>
<feature type="transmembrane region" description="Helical" evidence="6">
    <location>
        <begin position="212"/>
        <end position="237"/>
    </location>
</feature>
<dbReference type="OrthoDB" id="5283415at2759"/>
<keyword evidence="9" id="KW-1185">Reference proteome</keyword>
<keyword evidence="2 6" id="KW-0812">Transmembrane</keyword>
<feature type="transmembrane region" description="Helical" evidence="6">
    <location>
        <begin position="132"/>
        <end position="156"/>
    </location>
</feature>
<dbReference type="PANTHER" id="PTHR33048">
    <property type="entry name" value="PTH11-LIKE INTEGRAL MEMBRANE PROTEIN (AFU_ORTHOLOGUE AFUA_5G11245)"/>
    <property type="match status" value="1"/>
</dbReference>
<comment type="caution">
    <text evidence="8">The sequence shown here is derived from an EMBL/GenBank/DDBJ whole genome shotgun (WGS) entry which is preliminary data.</text>
</comment>
<evidence type="ECO:0000256" key="6">
    <source>
        <dbReference type="SAM" id="Phobius"/>
    </source>
</evidence>
<evidence type="ECO:0000256" key="1">
    <source>
        <dbReference type="ARBA" id="ARBA00004141"/>
    </source>
</evidence>
<accession>A0A9W9FBB7</accession>
<dbReference type="PANTHER" id="PTHR33048:SF129">
    <property type="entry name" value="INTEGRAL MEMBRANE PROTEIN-RELATED"/>
    <property type="match status" value="1"/>
</dbReference>
<feature type="transmembrane region" description="Helical" evidence="6">
    <location>
        <begin position="97"/>
        <end position="120"/>
    </location>
</feature>
<reference evidence="8" key="2">
    <citation type="journal article" date="2023" name="IMA Fungus">
        <title>Comparative genomic study of the Penicillium genus elucidates a diverse pangenome and 15 lateral gene transfer events.</title>
        <authorList>
            <person name="Petersen C."/>
            <person name="Sorensen T."/>
            <person name="Nielsen M.R."/>
            <person name="Sondergaard T.E."/>
            <person name="Sorensen J.L."/>
            <person name="Fitzpatrick D.A."/>
            <person name="Frisvad J.C."/>
            <person name="Nielsen K.L."/>
        </authorList>
    </citation>
    <scope>NUCLEOTIDE SEQUENCE</scope>
    <source>
        <strain evidence="8">IBT 30069</strain>
    </source>
</reference>
<dbReference type="Pfam" id="PF20684">
    <property type="entry name" value="Fung_rhodopsin"/>
    <property type="match status" value="1"/>
</dbReference>
<dbReference type="GO" id="GO:0016020">
    <property type="term" value="C:membrane"/>
    <property type="evidence" value="ECO:0007669"/>
    <property type="project" value="UniProtKB-SubCell"/>
</dbReference>